<keyword evidence="5" id="KW-0539">Nucleus</keyword>
<name>A0ABN9T189_9DINO</name>
<evidence type="ECO:0000256" key="4">
    <source>
        <dbReference type="PROSITE-ProRule" id="PRU00472"/>
    </source>
</evidence>
<sequence length="236" mass="25679">AATAPAGTAPDAILEALERLTDYCLDRDIIARTAIGKEVGALKKHADAAIAQKAEALVAEWKSDMAVREKVVEGFMEKGSLKKRDAKELEEGLFSAACPLGLLAGEGYRSYQKHYKRLCTHLRDRGPGSLVERLGTRLVEPAQAAWLSDDALRSQEKQLQLVRAQAEGLKNAVVGEEVQGTISEEYVCPSCQSTKTAYVELQTGWHSDHQDMTILVRCLGCGNRWKASDDHGLGGS</sequence>
<dbReference type="SMART" id="SM00440">
    <property type="entry name" value="ZnF_C2C2"/>
    <property type="match status" value="1"/>
</dbReference>
<dbReference type="Proteomes" id="UP001189429">
    <property type="component" value="Unassembled WGS sequence"/>
</dbReference>
<keyword evidence="3" id="KW-0862">Zinc</keyword>
<dbReference type="InterPro" id="IPR001222">
    <property type="entry name" value="Znf_TFIIS"/>
</dbReference>
<evidence type="ECO:0000256" key="3">
    <source>
        <dbReference type="ARBA" id="ARBA00022833"/>
    </source>
</evidence>
<dbReference type="InterPro" id="IPR035441">
    <property type="entry name" value="TFIIS/LEDGF_dom_sf"/>
</dbReference>
<evidence type="ECO:0000313" key="9">
    <source>
        <dbReference type="Proteomes" id="UP001189429"/>
    </source>
</evidence>
<gene>
    <name evidence="8" type="ORF">PCOR1329_LOCUS34458</name>
</gene>
<evidence type="ECO:0000259" key="6">
    <source>
        <dbReference type="PROSITE" id="PS51133"/>
    </source>
</evidence>
<evidence type="ECO:0000259" key="7">
    <source>
        <dbReference type="PROSITE" id="PS51319"/>
    </source>
</evidence>
<accession>A0ABN9T189</accession>
<protein>
    <recommendedName>
        <fullName evidence="10">Transcription elongation factor</fullName>
    </recommendedName>
</protein>
<dbReference type="InterPro" id="IPR017923">
    <property type="entry name" value="TFIIS_N"/>
</dbReference>
<proteinExistence type="predicted"/>
<evidence type="ECO:0000313" key="8">
    <source>
        <dbReference type="EMBL" id="CAK0838523.1"/>
    </source>
</evidence>
<dbReference type="SUPFAM" id="SSF47676">
    <property type="entry name" value="Conserved domain common to transcription factors TFIIS, elongin A, CRSP70"/>
    <property type="match status" value="1"/>
</dbReference>
<dbReference type="Pfam" id="PF08711">
    <property type="entry name" value="Med26"/>
    <property type="match status" value="1"/>
</dbReference>
<dbReference type="SUPFAM" id="SSF57783">
    <property type="entry name" value="Zinc beta-ribbon"/>
    <property type="match status" value="1"/>
</dbReference>
<keyword evidence="9" id="KW-1185">Reference proteome</keyword>
<dbReference type="PROSITE" id="PS51133">
    <property type="entry name" value="ZF_TFIIS_2"/>
    <property type="match status" value="1"/>
</dbReference>
<evidence type="ECO:0000256" key="2">
    <source>
        <dbReference type="ARBA" id="ARBA00022771"/>
    </source>
</evidence>
<feature type="domain" description="TFIIS-type" evidence="6">
    <location>
        <begin position="184"/>
        <end position="226"/>
    </location>
</feature>
<dbReference type="Gene3D" id="1.20.930.10">
    <property type="entry name" value="Conserved domain common to transcription factors TFIIS, elongin A, CRSP70"/>
    <property type="match status" value="1"/>
</dbReference>
<evidence type="ECO:0008006" key="10">
    <source>
        <dbReference type="Google" id="ProtNLM"/>
    </source>
</evidence>
<organism evidence="8 9">
    <name type="scientific">Prorocentrum cordatum</name>
    <dbReference type="NCBI Taxonomy" id="2364126"/>
    <lineage>
        <taxon>Eukaryota</taxon>
        <taxon>Sar</taxon>
        <taxon>Alveolata</taxon>
        <taxon>Dinophyceae</taxon>
        <taxon>Prorocentrales</taxon>
        <taxon>Prorocentraceae</taxon>
        <taxon>Prorocentrum</taxon>
    </lineage>
</organism>
<dbReference type="Gene3D" id="2.20.25.10">
    <property type="match status" value="1"/>
</dbReference>
<reference evidence="8" key="1">
    <citation type="submission" date="2023-10" db="EMBL/GenBank/DDBJ databases">
        <authorList>
            <person name="Chen Y."/>
            <person name="Shah S."/>
            <person name="Dougan E. K."/>
            <person name="Thang M."/>
            <person name="Chan C."/>
        </authorList>
    </citation>
    <scope>NUCLEOTIDE SEQUENCE [LARGE SCALE GENOMIC DNA]</scope>
</reference>
<dbReference type="EMBL" id="CAUYUJ010014230">
    <property type="protein sequence ID" value="CAK0838523.1"/>
    <property type="molecule type" value="Genomic_DNA"/>
</dbReference>
<keyword evidence="1" id="KW-0479">Metal-binding</keyword>
<evidence type="ECO:0000256" key="5">
    <source>
        <dbReference type="PROSITE-ProRule" id="PRU00649"/>
    </source>
</evidence>
<keyword evidence="2 4" id="KW-0863">Zinc-finger</keyword>
<feature type="domain" description="TFIIS N-terminal" evidence="7">
    <location>
        <begin position="1"/>
        <end position="68"/>
    </location>
</feature>
<comment type="subcellular location">
    <subcellularLocation>
        <location evidence="5">Nucleus</location>
    </subcellularLocation>
</comment>
<dbReference type="Pfam" id="PF01096">
    <property type="entry name" value="Zn_ribbon_TFIIS"/>
    <property type="match status" value="1"/>
</dbReference>
<comment type="caution">
    <text evidence="8">The sequence shown here is derived from an EMBL/GenBank/DDBJ whole genome shotgun (WGS) entry which is preliminary data.</text>
</comment>
<feature type="non-terminal residue" evidence="8">
    <location>
        <position position="1"/>
    </location>
</feature>
<evidence type="ECO:0000256" key="1">
    <source>
        <dbReference type="ARBA" id="ARBA00022723"/>
    </source>
</evidence>
<dbReference type="PROSITE" id="PS51319">
    <property type="entry name" value="TFIIS_N"/>
    <property type="match status" value="1"/>
</dbReference>